<sequence length="273" mass="31358">MAIHMKQEKNAFVFRINTINKLQQLRNALKHNKREIQAELGARGHIKPELVKNNYSLLEKESANDTVSIVQKDIKTYQENQCKRIRTDAVVAIEILFSLPAIQSEINTKQYFTDCLNWSIEQFQPGKVLSADVHLDESNPHMHVIFSCIGSTQLLGSKLKGNRKKFADRQLDFYNKVAQKYGLYMPALKINKADRDILGRKITAHLETINDPLVTSPSYSIVKNMIFENPTPFAQMYDFEIAVKPKRMKTMTQIFTSKGKGPKWEKETDTLPV</sequence>
<dbReference type="Gene3D" id="3.30.930.30">
    <property type="match status" value="1"/>
</dbReference>
<accession>A0A6J6X518</accession>
<dbReference type="EMBL" id="CAFAAI010000041">
    <property type="protein sequence ID" value="CAB4790298.1"/>
    <property type="molecule type" value="Genomic_DNA"/>
</dbReference>
<dbReference type="InterPro" id="IPR001668">
    <property type="entry name" value="Mob_Pre"/>
</dbReference>
<name>A0A6J6X518_9ZZZZ</name>
<keyword evidence="1" id="KW-0175">Coiled coil</keyword>
<evidence type="ECO:0000256" key="1">
    <source>
        <dbReference type="SAM" id="Coils"/>
    </source>
</evidence>
<feature type="coiled-coil region" evidence="1">
    <location>
        <begin position="19"/>
        <end position="80"/>
    </location>
</feature>
<dbReference type="GO" id="GO:0003677">
    <property type="term" value="F:DNA binding"/>
    <property type="evidence" value="ECO:0007669"/>
    <property type="project" value="InterPro"/>
</dbReference>
<dbReference type="Pfam" id="PF01076">
    <property type="entry name" value="Mob_Pre"/>
    <property type="match status" value="1"/>
</dbReference>
<organism evidence="2">
    <name type="scientific">freshwater metagenome</name>
    <dbReference type="NCBI Taxonomy" id="449393"/>
    <lineage>
        <taxon>unclassified sequences</taxon>
        <taxon>metagenomes</taxon>
        <taxon>ecological metagenomes</taxon>
    </lineage>
</organism>
<gene>
    <name evidence="2" type="ORF">UFOPK2992_00371</name>
</gene>
<dbReference type="AlphaFoldDB" id="A0A6J6X518"/>
<dbReference type="GO" id="GO:0006310">
    <property type="term" value="P:DNA recombination"/>
    <property type="evidence" value="ECO:0007669"/>
    <property type="project" value="InterPro"/>
</dbReference>
<evidence type="ECO:0000313" key="2">
    <source>
        <dbReference type="EMBL" id="CAB4790298.1"/>
    </source>
</evidence>
<reference evidence="2" key="1">
    <citation type="submission" date="2020-05" db="EMBL/GenBank/DDBJ databases">
        <authorList>
            <person name="Chiriac C."/>
            <person name="Salcher M."/>
            <person name="Ghai R."/>
            <person name="Kavagutti S V."/>
        </authorList>
    </citation>
    <scope>NUCLEOTIDE SEQUENCE</scope>
</reference>
<proteinExistence type="predicted"/>
<protein>
    <submittedName>
        <fullName evidence="2">Unannotated protein</fullName>
    </submittedName>
</protein>
<dbReference type="CDD" id="cd17242">
    <property type="entry name" value="MobM_relaxase"/>
    <property type="match status" value="1"/>
</dbReference>